<sequence length="1084" mass="122938">MQNPISGGKTLIAIKMNISSISIGDLFNLLESNKLAEVEEIKKIFHDFFLSTKDNWLINGLFDYYLSTNSLRAVEILAGIRDPHDKHLLDRLSEALSKSGSSSQRIQTLTLLGHIARRQPTWLYKLASHTLFRDLLKLLKMEVDMLSLMSALLLLVMLLPMLPAALGPYLSEIFEVFGRLVSYYYHHQSSSVFSSPMHFTSATGTIDKNHLYLLHLQRKKIGLYSLFHRLYAMYPCNFISYLKQQQRDQPATFIHTIRPMLDSVRMHPLLVTASKDTEISAARWKKMEHHDVMAECDRFTLDKYREEVFRTANSRSTPPLGLQVLFKYICIIINIQIVMQLVHFLDYSSVCNPINISGGIASSEISNGEDDTFWSPSISVPPHSPQFPVTSHEQRSAPSTPNNNKSGTSPPEAAVEATPETTPVKDLRKMSTRQVPTGSCAVRALTAFGNGTVGPNSRPSTPIPLNPSVSGSAIGSGDTNNAHGFIPHKLSKLIADRQTINQQRSSINVDEDGRFSEMNTHQNGKNDSWQEDQEVLYFVLEIVSSQTTGKFENSKYVEQQEHHNEKMQNAFADLSQKVYQLRLYSQSQASTQHLNLNSLCKIRKSKSCPDIKIQRQISNDKTDSVKIRMKKLEDTGTQTFDLLPYEDLLLGILEQKTQINLQKRSLQDTEFRLSPTAMLDRYVEACTHGTNRIKQKQRKENGGEDELAEEDTFDAECTTRLLQLMQMQLQFERHRREVHAERNRRLLGKLRDSRALEEHNYALTDRLKIMEKEVESLKTELERKKKETCQAEDKYKDALHNWQTKCVEEQRQNQILKERLESIEVKLKNEQKKVADCEQRIQSTEASLFDAGHQLRVALKAANRSKELERTLDSVQKKFLLLGEAQAKLQESTSGLSPMTKQEVTQIQKSYAEELTNLRRQLESRISLVEALKIRLTELENKEARKEAQLVELQRLLQETKDQHEAELEAVVSKYKAQAEINLLLEGRILELHGILEAATCNTTVNNLASSASPKERSPPLSASLASSSEGSLAFIHSGTGIIMNDCCDTAGEISNLQAIVEPVPSQATSPSRQNQQRRIPKQD</sequence>
<dbReference type="InterPro" id="IPR016024">
    <property type="entry name" value="ARM-type_fold"/>
</dbReference>
<dbReference type="GO" id="GO:0051726">
    <property type="term" value="P:regulation of cell cycle"/>
    <property type="evidence" value="ECO:0007669"/>
    <property type="project" value="TreeGrafter"/>
</dbReference>
<feature type="coiled-coil region" evidence="1">
    <location>
        <begin position="912"/>
        <end position="970"/>
    </location>
</feature>
<feature type="compositionally biased region" description="Polar residues" evidence="2">
    <location>
        <begin position="387"/>
        <end position="409"/>
    </location>
</feature>
<dbReference type="Pfam" id="PF04388">
    <property type="entry name" value="Hamartin"/>
    <property type="match status" value="1"/>
</dbReference>
<dbReference type="PANTHER" id="PTHR15154">
    <property type="entry name" value="HAMARTIN"/>
    <property type="match status" value="1"/>
</dbReference>
<gene>
    <name evidence="4" type="ORF">E2986_10072</name>
</gene>
<feature type="transmembrane region" description="Helical" evidence="3">
    <location>
        <begin position="145"/>
        <end position="166"/>
    </location>
</feature>
<evidence type="ECO:0008006" key="6">
    <source>
        <dbReference type="Google" id="ProtNLM"/>
    </source>
</evidence>
<dbReference type="SUPFAM" id="SSF48371">
    <property type="entry name" value="ARM repeat"/>
    <property type="match status" value="1"/>
</dbReference>
<keyword evidence="3" id="KW-1133">Transmembrane helix</keyword>
<dbReference type="EMBL" id="WNWW01000358">
    <property type="protein sequence ID" value="KAF3425778.1"/>
    <property type="molecule type" value="Genomic_DNA"/>
</dbReference>
<keyword evidence="3" id="KW-0812">Transmembrane</keyword>
<organism evidence="4 5">
    <name type="scientific">Frieseomelitta varia</name>
    <dbReference type="NCBI Taxonomy" id="561572"/>
    <lineage>
        <taxon>Eukaryota</taxon>
        <taxon>Metazoa</taxon>
        <taxon>Ecdysozoa</taxon>
        <taxon>Arthropoda</taxon>
        <taxon>Hexapoda</taxon>
        <taxon>Insecta</taxon>
        <taxon>Pterygota</taxon>
        <taxon>Neoptera</taxon>
        <taxon>Endopterygota</taxon>
        <taxon>Hymenoptera</taxon>
        <taxon>Apocrita</taxon>
        <taxon>Aculeata</taxon>
        <taxon>Apoidea</taxon>
        <taxon>Anthophila</taxon>
        <taxon>Apidae</taxon>
        <taxon>Frieseomelitta</taxon>
    </lineage>
</organism>
<reference evidence="4" key="1">
    <citation type="submission" date="2019-11" db="EMBL/GenBank/DDBJ databases">
        <title>The nuclear and mitochondrial genomes of Frieseomelitta varia - a highly eusocial stingless bee (Meliponini) with a permanently sterile worker caste.</title>
        <authorList>
            <person name="Freitas F.C.P."/>
            <person name="Lourenco A.P."/>
            <person name="Nunes F.M.F."/>
            <person name="Paschoal A.R."/>
            <person name="Abreu F.C.P."/>
            <person name="Barbin F.O."/>
            <person name="Bataglia L."/>
            <person name="Cardoso-Junior C.A.M."/>
            <person name="Cervoni M.S."/>
            <person name="Silva S.R."/>
            <person name="Dalarmi F."/>
            <person name="Del Lama M.A."/>
            <person name="Depintor T.S."/>
            <person name="Ferreira K.M."/>
            <person name="Goria P.S."/>
            <person name="Jaskot M.C."/>
            <person name="Lago D.C."/>
            <person name="Luna-Lucena D."/>
            <person name="Moda L.M."/>
            <person name="Nascimento L."/>
            <person name="Pedrino M."/>
            <person name="Rabico F.O."/>
            <person name="Sanches F.C."/>
            <person name="Santos D.E."/>
            <person name="Santos C.G."/>
            <person name="Vieira J."/>
            <person name="Lopes T.F."/>
            <person name="Barchuk A.R."/>
            <person name="Hartfelder K."/>
            <person name="Simoes Z.L.P."/>
            <person name="Bitondi M.M.G."/>
            <person name="Pinheiro D.G."/>
        </authorList>
    </citation>
    <scope>NUCLEOTIDE SEQUENCE</scope>
    <source>
        <strain evidence="4">USP_RPSP 00005682</strain>
        <tissue evidence="4">Whole individual</tissue>
    </source>
</reference>
<feature type="region of interest" description="Disordered" evidence="2">
    <location>
        <begin position="1063"/>
        <end position="1084"/>
    </location>
</feature>
<comment type="caution">
    <text evidence="4">The sequence shown here is derived from an EMBL/GenBank/DDBJ whole genome shotgun (WGS) entry which is preliminary data.</text>
</comment>
<dbReference type="InterPro" id="IPR007483">
    <property type="entry name" value="Hamartin"/>
</dbReference>
<keyword evidence="3" id="KW-0472">Membrane</keyword>
<proteinExistence type="predicted"/>
<keyword evidence="5" id="KW-1185">Reference proteome</keyword>
<dbReference type="GO" id="GO:0008285">
    <property type="term" value="P:negative regulation of cell population proliferation"/>
    <property type="evidence" value="ECO:0007669"/>
    <property type="project" value="TreeGrafter"/>
</dbReference>
<feature type="region of interest" description="Disordered" evidence="2">
    <location>
        <begin position="372"/>
        <end position="435"/>
    </location>
</feature>
<evidence type="ECO:0000313" key="5">
    <source>
        <dbReference type="Proteomes" id="UP000655588"/>
    </source>
</evidence>
<dbReference type="GO" id="GO:0033596">
    <property type="term" value="C:TSC1-TSC2 complex"/>
    <property type="evidence" value="ECO:0007669"/>
    <property type="project" value="TreeGrafter"/>
</dbReference>
<protein>
    <recommendedName>
        <fullName evidence="6">Hamartin</fullName>
    </recommendedName>
</protein>
<dbReference type="AlphaFoldDB" id="A0A833SFE6"/>
<evidence type="ECO:0000256" key="2">
    <source>
        <dbReference type="SAM" id="MobiDB-lite"/>
    </source>
</evidence>
<dbReference type="PANTHER" id="PTHR15154:SF2">
    <property type="entry name" value="HAMARTIN"/>
    <property type="match status" value="1"/>
</dbReference>
<evidence type="ECO:0000256" key="1">
    <source>
        <dbReference type="SAM" id="Coils"/>
    </source>
</evidence>
<evidence type="ECO:0000313" key="4">
    <source>
        <dbReference type="EMBL" id="KAF3425778.1"/>
    </source>
</evidence>
<accession>A0A833SFE6</accession>
<feature type="coiled-coil region" evidence="1">
    <location>
        <begin position="724"/>
        <end position="878"/>
    </location>
</feature>
<keyword evidence="1" id="KW-0175">Coiled coil</keyword>
<name>A0A833SFE6_9HYME</name>
<feature type="compositionally biased region" description="Polar residues" evidence="2">
    <location>
        <begin position="1066"/>
        <end position="1078"/>
    </location>
</feature>
<dbReference type="Proteomes" id="UP000655588">
    <property type="component" value="Unassembled WGS sequence"/>
</dbReference>
<evidence type="ECO:0000256" key="3">
    <source>
        <dbReference type="SAM" id="Phobius"/>
    </source>
</evidence>
<dbReference type="GO" id="GO:0032007">
    <property type="term" value="P:negative regulation of TOR signaling"/>
    <property type="evidence" value="ECO:0007669"/>
    <property type="project" value="TreeGrafter"/>
</dbReference>